<comment type="caution">
    <text evidence="2">The sequence shown here is derived from an EMBL/GenBank/DDBJ whole genome shotgun (WGS) entry which is preliminary data.</text>
</comment>
<dbReference type="EMBL" id="QKSB01000004">
    <property type="protein sequence ID" value="PZE17420.1"/>
    <property type="molecule type" value="Genomic_DNA"/>
</dbReference>
<protein>
    <submittedName>
        <fullName evidence="2">Uncharacterized protein</fullName>
    </submittedName>
</protein>
<dbReference type="InterPro" id="IPR045749">
    <property type="entry name" value="DUF6090"/>
</dbReference>
<organism evidence="2 3">
    <name type="scientific">Putridiphycobacter roseus</name>
    <dbReference type="NCBI Taxonomy" id="2219161"/>
    <lineage>
        <taxon>Bacteria</taxon>
        <taxon>Pseudomonadati</taxon>
        <taxon>Bacteroidota</taxon>
        <taxon>Flavobacteriia</taxon>
        <taxon>Flavobacteriales</taxon>
        <taxon>Crocinitomicaceae</taxon>
        <taxon>Putridiphycobacter</taxon>
    </lineage>
</organism>
<keyword evidence="1" id="KW-1133">Transmembrane helix</keyword>
<keyword evidence="1" id="KW-0472">Membrane</keyword>
<keyword evidence="1" id="KW-0812">Transmembrane</keyword>
<evidence type="ECO:0000256" key="1">
    <source>
        <dbReference type="SAM" id="Phobius"/>
    </source>
</evidence>
<dbReference type="Proteomes" id="UP000249248">
    <property type="component" value="Unassembled WGS sequence"/>
</dbReference>
<evidence type="ECO:0000313" key="3">
    <source>
        <dbReference type="Proteomes" id="UP000249248"/>
    </source>
</evidence>
<evidence type="ECO:0000313" key="2">
    <source>
        <dbReference type="EMBL" id="PZE17420.1"/>
    </source>
</evidence>
<dbReference type="Pfam" id="PF19578">
    <property type="entry name" value="DUF6090"/>
    <property type="match status" value="1"/>
</dbReference>
<reference evidence="2 3" key="1">
    <citation type="submission" date="2018-06" db="EMBL/GenBank/DDBJ databases">
        <title>The draft genome sequence of Crocinitomix sp. SM1701.</title>
        <authorList>
            <person name="Zhang X."/>
        </authorList>
    </citation>
    <scope>NUCLEOTIDE SEQUENCE [LARGE SCALE GENOMIC DNA]</scope>
    <source>
        <strain evidence="2 3">SM1701</strain>
    </source>
</reference>
<name>A0A2W1N1I6_9FLAO</name>
<proteinExistence type="predicted"/>
<dbReference type="OrthoDB" id="822590at2"/>
<dbReference type="RefSeq" id="WP_111062944.1">
    <property type="nucleotide sequence ID" value="NZ_JBHUCU010000016.1"/>
</dbReference>
<feature type="transmembrane region" description="Helical" evidence="1">
    <location>
        <begin position="21"/>
        <end position="42"/>
    </location>
</feature>
<sequence>MIKLFKKTRQILLKENRFGKYLLYALGEIVLVVFGILIALNINNRNELRKNEQISTSVLKQIQNNLLEDIYNSQVELEDFLKSYNNHLEILDFKNPRSRSSYLNNEFEYVGFNPVSFVINNYGYENLTRQIDKLPMAHSIVLPDLKILYIDMNARIQMANSRVREIVFNQINFISEQNWDLDRIKNFEASDEEVNYYVNDDSYKRYVIKFMNGRIVVFVNTQRFRIKAIDTYMKINAIIEKPLTRNLDTLNLLGLIGVGSPLEEYQGSYQVSDSETSDKMDFFIEGNKLFSMMNNDDATKSDQYLIKNKTFMFMDKSNIPVIWEFITDSSGAKKVECLFGDYSGHKTLKKIE</sequence>
<dbReference type="AlphaFoldDB" id="A0A2W1N1I6"/>
<gene>
    <name evidence="2" type="ORF">DNU06_09115</name>
</gene>
<accession>A0A2W1N1I6</accession>
<keyword evidence="3" id="KW-1185">Reference proteome</keyword>